<dbReference type="InterPro" id="IPR050145">
    <property type="entry name" value="Centrin_CML-like"/>
</dbReference>
<dbReference type="SMART" id="SM00054">
    <property type="entry name" value="EFh"/>
    <property type="match status" value="3"/>
</dbReference>
<dbReference type="InterPro" id="IPR002048">
    <property type="entry name" value="EF_hand_dom"/>
</dbReference>
<dbReference type="Proteomes" id="UP001497525">
    <property type="component" value="Unassembled WGS sequence"/>
</dbReference>
<dbReference type="Pfam" id="PF13499">
    <property type="entry name" value="EF-hand_7"/>
    <property type="match status" value="2"/>
</dbReference>
<feature type="domain" description="EF-hand" evidence="3">
    <location>
        <begin position="84"/>
        <end position="119"/>
    </location>
</feature>
<keyword evidence="1" id="KW-0677">Repeat</keyword>
<name>A0AAV2SY36_CALDB</name>
<dbReference type="Gene3D" id="1.10.238.10">
    <property type="entry name" value="EF-hand"/>
    <property type="match status" value="2"/>
</dbReference>
<dbReference type="PROSITE" id="PS00018">
    <property type="entry name" value="EF_HAND_1"/>
    <property type="match status" value="3"/>
</dbReference>
<evidence type="ECO:0000313" key="4">
    <source>
        <dbReference type="EMBL" id="CAL5129310.1"/>
    </source>
</evidence>
<dbReference type="SUPFAM" id="SSF47473">
    <property type="entry name" value="EF-hand"/>
    <property type="match status" value="1"/>
</dbReference>
<evidence type="ECO:0000256" key="1">
    <source>
        <dbReference type="ARBA" id="ARBA00022737"/>
    </source>
</evidence>
<evidence type="ECO:0000256" key="2">
    <source>
        <dbReference type="ARBA" id="ARBA00022837"/>
    </source>
</evidence>
<gene>
    <name evidence="4" type="ORF">CDAUBV1_LOCUS247</name>
</gene>
<accession>A0AAV2SY36</accession>
<dbReference type="GO" id="GO:0005509">
    <property type="term" value="F:calcium ion binding"/>
    <property type="evidence" value="ECO:0007669"/>
    <property type="project" value="InterPro"/>
</dbReference>
<evidence type="ECO:0000313" key="5">
    <source>
        <dbReference type="Proteomes" id="UP001497525"/>
    </source>
</evidence>
<proteinExistence type="predicted"/>
<sequence>MANFQTGMNPDLESELMEAFQLIDKNNDGYITADDLNSTCRTLGMGLSAAEVEKGVDVLSLRSKPLITVADFIKIIGRTLSSRRGEEYLSQIFRFFDRSDTGKINAEELASRLSAVVRPTTVEEANLILDNVDRDGDRKISSDEFSSIMRSGFRENQ</sequence>
<dbReference type="PROSITE" id="PS50222">
    <property type="entry name" value="EF_HAND_2"/>
    <property type="match status" value="3"/>
</dbReference>
<dbReference type="EMBL" id="CAXLJL010000001">
    <property type="protein sequence ID" value="CAL5129310.1"/>
    <property type="molecule type" value="Genomic_DNA"/>
</dbReference>
<evidence type="ECO:0000259" key="3">
    <source>
        <dbReference type="PROSITE" id="PS50222"/>
    </source>
</evidence>
<reference evidence="4" key="1">
    <citation type="submission" date="2024-06" db="EMBL/GenBank/DDBJ databases">
        <authorList>
            <person name="Liu X."/>
            <person name="Lenzi L."/>
            <person name="Haldenby T S."/>
            <person name="Uol C."/>
        </authorList>
    </citation>
    <scope>NUCLEOTIDE SEQUENCE</scope>
</reference>
<dbReference type="PANTHER" id="PTHR23050">
    <property type="entry name" value="CALCIUM BINDING PROTEIN"/>
    <property type="match status" value="1"/>
</dbReference>
<dbReference type="InterPro" id="IPR018247">
    <property type="entry name" value="EF_Hand_1_Ca_BS"/>
</dbReference>
<protein>
    <recommendedName>
        <fullName evidence="3">EF-hand domain-containing protein</fullName>
    </recommendedName>
</protein>
<dbReference type="CDD" id="cd00051">
    <property type="entry name" value="EFh"/>
    <property type="match status" value="2"/>
</dbReference>
<dbReference type="InterPro" id="IPR011992">
    <property type="entry name" value="EF-hand-dom_pair"/>
</dbReference>
<feature type="domain" description="EF-hand" evidence="3">
    <location>
        <begin position="120"/>
        <end position="155"/>
    </location>
</feature>
<keyword evidence="2" id="KW-0106">Calcium</keyword>
<dbReference type="AlphaFoldDB" id="A0AAV2SY36"/>
<comment type="caution">
    <text evidence="4">The sequence shown here is derived from an EMBL/GenBank/DDBJ whole genome shotgun (WGS) entry which is preliminary data.</text>
</comment>
<organism evidence="4 5">
    <name type="scientific">Calicophoron daubneyi</name>
    <name type="common">Rumen fluke</name>
    <name type="synonym">Paramphistomum daubneyi</name>
    <dbReference type="NCBI Taxonomy" id="300641"/>
    <lineage>
        <taxon>Eukaryota</taxon>
        <taxon>Metazoa</taxon>
        <taxon>Spiralia</taxon>
        <taxon>Lophotrochozoa</taxon>
        <taxon>Platyhelminthes</taxon>
        <taxon>Trematoda</taxon>
        <taxon>Digenea</taxon>
        <taxon>Plagiorchiida</taxon>
        <taxon>Pronocephalata</taxon>
        <taxon>Paramphistomoidea</taxon>
        <taxon>Paramphistomidae</taxon>
        <taxon>Calicophoron</taxon>
    </lineage>
</organism>
<feature type="domain" description="EF-hand" evidence="3">
    <location>
        <begin position="11"/>
        <end position="46"/>
    </location>
</feature>
<dbReference type="FunFam" id="1.10.238.10:FF:000003">
    <property type="entry name" value="Calmodulin A"/>
    <property type="match status" value="1"/>
</dbReference>